<gene>
    <name evidence="1" type="ORF">OLC1_LOCUS9608</name>
</gene>
<dbReference type="AlphaFoldDB" id="A0AAV1CYY7"/>
<organism evidence="1 2">
    <name type="scientific">Oldenlandia corymbosa var. corymbosa</name>
    <dbReference type="NCBI Taxonomy" id="529605"/>
    <lineage>
        <taxon>Eukaryota</taxon>
        <taxon>Viridiplantae</taxon>
        <taxon>Streptophyta</taxon>
        <taxon>Embryophyta</taxon>
        <taxon>Tracheophyta</taxon>
        <taxon>Spermatophyta</taxon>
        <taxon>Magnoliopsida</taxon>
        <taxon>eudicotyledons</taxon>
        <taxon>Gunneridae</taxon>
        <taxon>Pentapetalae</taxon>
        <taxon>asterids</taxon>
        <taxon>lamiids</taxon>
        <taxon>Gentianales</taxon>
        <taxon>Rubiaceae</taxon>
        <taxon>Rubioideae</taxon>
        <taxon>Spermacoceae</taxon>
        <taxon>Hedyotis-Oldenlandia complex</taxon>
        <taxon>Oldenlandia</taxon>
    </lineage>
</organism>
<accession>A0AAV1CYY7</accession>
<dbReference type="EMBL" id="OX459120">
    <property type="protein sequence ID" value="CAI9099627.1"/>
    <property type="molecule type" value="Genomic_DNA"/>
</dbReference>
<evidence type="ECO:0000313" key="2">
    <source>
        <dbReference type="Proteomes" id="UP001161247"/>
    </source>
</evidence>
<reference evidence="1" key="1">
    <citation type="submission" date="2023-03" db="EMBL/GenBank/DDBJ databases">
        <authorList>
            <person name="Julca I."/>
        </authorList>
    </citation>
    <scope>NUCLEOTIDE SEQUENCE</scope>
</reference>
<name>A0AAV1CYY7_OLDCO</name>
<dbReference type="Proteomes" id="UP001161247">
    <property type="component" value="Chromosome 3"/>
</dbReference>
<keyword evidence="2" id="KW-1185">Reference proteome</keyword>
<sequence length="164" mass="18453">MNGPIEGAIKSRAASIFALPSLANMSKKSRKLHRTKGRNNNRQCRKLGLVPNSGMDIVPNVQNPWSVGMLAKRLWHRRLPWNRRSNVGIVYTSFWTDGRKRPLDLLEVAGTSKKQRMIIKGNNPTIIPQVMALETNLNVSNTDNEIESEKGFAVVEPNQPPLFI</sequence>
<protein>
    <submittedName>
        <fullName evidence="1">OLC1v1036479C1</fullName>
    </submittedName>
</protein>
<proteinExistence type="predicted"/>
<evidence type="ECO:0000313" key="1">
    <source>
        <dbReference type="EMBL" id="CAI9099627.1"/>
    </source>
</evidence>